<evidence type="ECO:0000313" key="1">
    <source>
        <dbReference type="EMBL" id="OWY97632.1"/>
    </source>
</evidence>
<name>A0A225UXG8_9STRA</name>
<gene>
    <name evidence="1" type="ORF">PHMEG_00031791</name>
</gene>
<accession>A0A225UXG8</accession>
<dbReference type="EMBL" id="NBNE01010232">
    <property type="protein sequence ID" value="OWY97632.1"/>
    <property type="molecule type" value="Genomic_DNA"/>
</dbReference>
<comment type="caution">
    <text evidence="1">The sequence shown here is derived from an EMBL/GenBank/DDBJ whole genome shotgun (WGS) entry which is preliminary data.</text>
</comment>
<protein>
    <submittedName>
        <fullName evidence="1">Uncharacterized protein</fullName>
    </submittedName>
</protein>
<sequence length="251" mass="28400">YEAVTEGQYKCRLCVVLRKQLPRSGYSNLTENLSLNHLDFQERFQQSHGARSLVGHGILSEKPSELYCWVRWVVQRDLSICELENNLTRSMRKPITAKALLKAIEGVSIKVSQKLEVEMGESFGLIFDGWSQCSMHYVGFFVVYCVDNQLRVQLLGLLTLEDGSHTADGHQNQTRRVWCTGAMVSFLLGDACVTNKAIQMTVPLMECASRRFNLVVKKRLASHRPILVTVNSLMVQLRQPNNAAQLAKLKT</sequence>
<dbReference type="Proteomes" id="UP000198211">
    <property type="component" value="Unassembled WGS sequence"/>
</dbReference>
<dbReference type="PANTHER" id="PTHR40866">
    <property type="entry name" value="BED-TYPE DOMAIN-CONTAINING PROTEIN"/>
    <property type="match status" value="1"/>
</dbReference>
<proteinExistence type="predicted"/>
<dbReference type="AlphaFoldDB" id="A0A225UXG8"/>
<keyword evidence="2" id="KW-1185">Reference proteome</keyword>
<feature type="non-terminal residue" evidence="1">
    <location>
        <position position="1"/>
    </location>
</feature>
<dbReference type="PANTHER" id="PTHR40866:SF1">
    <property type="entry name" value="BED-TYPE DOMAIN-CONTAINING PROTEIN"/>
    <property type="match status" value="1"/>
</dbReference>
<evidence type="ECO:0000313" key="2">
    <source>
        <dbReference type="Proteomes" id="UP000198211"/>
    </source>
</evidence>
<reference evidence="2" key="1">
    <citation type="submission" date="2017-03" db="EMBL/GenBank/DDBJ databases">
        <title>Phytopthora megakarya and P. palmivora, two closely related causual agents of cacao black pod achieved similar genome size and gene model numbers by different mechanisms.</title>
        <authorList>
            <person name="Ali S."/>
            <person name="Shao J."/>
            <person name="Larry D.J."/>
            <person name="Kronmiller B."/>
            <person name="Shen D."/>
            <person name="Strem M.D."/>
            <person name="Melnick R.L."/>
            <person name="Guiltinan M.J."/>
            <person name="Tyler B.M."/>
            <person name="Meinhardt L.W."/>
            <person name="Bailey B.A."/>
        </authorList>
    </citation>
    <scope>NUCLEOTIDE SEQUENCE [LARGE SCALE GENOMIC DNA]</scope>
    <source>
        <strain evidence="2">zdho120</strain>
    </source>
</reference>
<organism evidence="1 2">
    <name type="scientific">Phytophthora megakarya</name>
    <dbReference type="NCBI Taxonomy" id="4795"/>
    <lineage>
        <taxon>Eukaryota</taxon>
        <taxon>Sar</taxon>
        <taxon>Stramenopiles</taxon>
        <taxon>Oomycota</taxon>
        <taxon>Peronosporomycetes</taxon>
        <taxon>Peronosporales</taxon>
        <taxon>Peronosporaceae</taxon>
        <taxon>Phytophthora</taxon>
    </lineage>
</organism>
<dbReference type="OrthoDB" id="165141at2759"/>